<gene>
    <name evidence="1" type="ORF">S01H4_42693</name>
</gene>
<dbReference type="EMBL" id="BART01023471">
    <property type="protein sequence ID" value="GAG92911.1"/>
    <property type="molecule type" value="Genomic_DNA"/>
</dbReference>
<name>X1D905_9ZZZZ</name>
<dbReference type="InterPro" id="IPR029058">
    <property type="entry name" value="AB_hydrolase_fold"/>
</dbReference>
<sequence length="173" mass="18967">MTYSQGPVFPCTRHFAFLVLVLLVGTEAANPALGQSVPQHVLPAGSLPNDRRLGALKDLNGHFPFEVPGYTEEKTTMKRADVKGATNLLTSQRTALQAWEARKDSLKRRILVATGLWPMPPKTPLHSVIRGKIERDGFTIEKVHFESLPGHLVTGLLFRPKGKQSPCPGVLSP</sequence>
<proteinExistence type="predicted"/>
<reference evidence="1" key="1">
    <citation type="journal article" date="2014" name="Front. Microbiol.">
        <title>High frequency of phylogenetically diverse reductive dehalogenase-homologous genes in deep subseafloor sedimentary metagenomes.</title>
        <authorList>
            <person name="Kawai M."/>
            <person name="Futagami T."/>
            <person name="Toyoda A."/>
            <person name="Takaki Y."/>
            <person name="Nishi S."/>
            <person name="Hori S."/>
            <person name="Arai W."/>
            <person name="Tsubouchi T."/>
            <person name="Morono Y."/>
            <person name="Uchiyama I."/>
            <person name="Ito T."/>
            <person name="Fujiyama A."/>
            <person name="Inagaki F."/>
            <person name="Takami H."/>
        </authorList>
    </citation>
    <scope>NUCLEOTIDE SEQUENCE</scope>
    <source>
        <strain evidence="1">Expedition CK06-06</strain>
    </source>
</reference>
<dbReference type="AlphaFoldDB" id="X1D905"/>
<dbReference type="Gene3D" id="3.40.50.1820">
    <property type="entry name" value="alpha/beta hydrolase"/>
    <property type="match status" value="1"/>
</dbReference>
<feature type="non-terminal residue" evidence="1">
    <location>
        <position position="173"/>
    </location>
</feature>
<accession>X1D905</accession>
<comment type="caution">
    <text evidence="1">The sequence shown here is derived from an EMBL/GenBank/DDBJ whole genome shotgun (WGS) entry which is preliminary data.</text>
</comment>
<protein>
    <submittedName>
        <fullName evidence="1">Uncharacterized protein</fullName>
    </submittedName>
</protein>
<organism evidence="1">
    <name type="scientific">marine sediment metagenome</name>
    <dbReference type="NCBI Taxonomy" id="412755"/>
    <lineage>
        <taxon>unclassified sequences</taxon>
        <taxon>metagenomes</taxon>
        <taxon>ecological metagenomes</taxon>
    </lineage>
</organism>
<evidence type="ECO:0000313" key="1">
    <source>
        <dbReference type="EMBL" id="GAG92911.1"/>
    </source>
</evidence>